<evidence type="ECO:0000313" key="3">
    <source>
        <dbReference type="Proteomes" id="UP000249542"/>
    </source>
</evidence>
<keyword evidence="3" id="KW-1185">Reference proteome</keyword>
<dbReference type="PANTHER" id="PTHR42899">
    <property type="entry name" value="SPERMATOGENESIS-ASSOCIATED PROTEIN 20"/>
    <property type="match status" value="1"/>
</dbReference>
<proteinExistence type="predicted"/>
<dbReference type="Pfam" id="PF03190">
    <property type="entry name" value="Thioredox_DsbH"/>
    <property type="match status" value="1"/>
</dbReference>
<reference evidence="2 3" key="1">
    <citation type="submission" date="2018-06" db="EMBL/GenBank/DDBJ databases">
        <title>Genomic Encyclopedia of Archaeal and Bacterial Type Strains, Phase II (KMG-II): from individual species to whole genera.</title>
        <authorList>
            <person name="Goeker M."/>
        </authorList>
    </citation>
    <scope>NUCLEOTIDE SEQUENCE [LARGE SCALE GENOMIC DNA]</scope>
    <source>
        <strain evidence="2 3">DSM 15361</strain>
    </source>
</reference>
<name>A0A2W7I670_9FLAO</name>
<sequence length="673" mass="79527">MNFSQNNLKNQSSPYLLQHANNPIHWQTWDENSLREAQQQNKLLIISIGYTACHWCHVMEKEVFEKQEVAHLMNEHFISIKVDREEHPDVDQIYMLALQIMTRQGGWPLNIVALPNGKPIWGATYLPEKQWLGSLHQLKDLYQKDPDQMEEYALQLEKGILSTQLIDEPKDKEFKRYHLQNAMNKWQQNFDYKNGRDKGAPKFMMPNQLQFLLRYGFQENNKEVLNYVKLTLYKIAQGGIHDVVGGGFSRYSVDEKWHIPHFEKMLYDNAQLISLYAQAYQVFKDEYFKEIATKTIAFIESDLKSDDDLYFASYDADSQNKKGEQEEGAFYTWTKKELQNLLKEDFLLFSDIFNINDTGYWENGKYVFIQTQNLQKIAQNYHLEEFQLKEKIDSCLLTLKKERNNRPQPLLDHKCLTSWNALTISSFIDTYKITANEEYLSSALTTARALWDNLFDEKLYKNYVEGNRQIIGTLEDYALVIKAFLQLYQITFEDSWLKKSQKLIDIAFAEFYDEKENLFYLASKSNEQLFAHLFEVHDNVIPSSNAIMCNNLFMIGKITNQEKYIEIAKNMLHKYKNSFHETPSNYSEWMNTYLNISHPFYHLSFGKECIENKKFFLEEYLPNAILTPHVPVNLKQYDFRESDISNQMLLCQENSCKRPSNKNIEILKQIDFN</sequence>
<dbReference type="Gene3D" id="3.40.30.10">
    <property type="entry name" value="Glutaredoxin"/>
    <property type="match status" value="1"/>
</dbReference>
<protein>
    <recommendedName>
        <fullName evidence="1">Spermatogenesis-associated protein 20-like TRX domain-containing protein</fullName>
    </recommendedName>
</protein>
<accession>A0A2W7I670</accession>
<dbReference type="Proteomes" id="UP000249542">
    <property type="component" value="Unassembled WGS sequence"/>
</dbReference>
<comment type="caution">
    <text evidence="2">The sequence shown here is derived from an EMBL/GenBank/DDBJ whole genome shotgun (WGS) entry which is preliminary data.</text>
</comment>
<dbReference type="SUPFAM" id="SSF52833">
    <property type="entry name" value="Thioredoxin-like"/>
    <property type="match status" value="1"/>
</dbReference>
<dbReference type="GO" id="GO:0005975">
    <property type="term" value="P:carbohydrate metabolic process"/>
    <property type="evidence" value="ECO:0007669"/>
    <property type="project" value="InterPro"/>
</dbReference>
<dbReference type="InterPro" id="IPR008928">
    <property type="entry name" value="6-hairpin_glycosidase_sf"/>
</dbReference>
<dbReference type="RefSeq" id="WP_111540681.1">
    <property type="nucleotide sequence ID" value="NZ_QKYV01000003.1"/>
</dbReference>
<dbReference type="PANTHER" id="PTHR42899:SF1">
    <property type="entry name" value="SPERMATOGENESIS-ASSOCIATED PROTEIN 20"/>
    <property type="match status" value="1"/>
</dbReference>
<organism evidence="2 3">
    <name type="scientific">Mesonia algae</name>
    <dbReference type="NCBI Taxonomy" id="213248"/>
    <lineage>
        <taxon>Bacteria</taxon>
        <taxon>Pseudomonadati</taxon>
        <taxon>Bacteroidota</taxon>
        <taxon>Flavobacteriia</taxon>
        <taxon>Flavobacteriales</taxon>
        <taxon>Flavobacteriaceae</taxon>
        <taxon>Mesonia</taxon>
    </lineage>
</organism>
<dbReference type="InterPro" id="IPR036249">
    <property type="entry name" value="Thioredoxin-like_sf"/>
</dbReference>
<dbReference type="AlphaFoldDB" id="A0A2W7I670"/>
<dbReference type="InterPro" id="IPR024705">
    <property type="entry name" value="Ssp411"/>
</dbReference>
<dbReference type="CDD" id="cd02955">
    <property type="entry name" value="SSP411"/>
    <property type="match status" value="1"/>
</dbReference>
<evidence type="ECO:0000313" key="2">
    <source>
        <dbReference type="EMBL" id="PZW41678.1"/>
    </source>
</evidence>
<dbReference type="EMBL" id="QKYV01000003">
    <property type="protein sequence ID" value="PZW41678.1"/>
    <property type="molecule type" value="Genomic_DNA"/>
</dbReference>
<gene>
    <name evidence="2" type="ORF">LX95_01360</name>
</gene>
<evidence type="ECO:0000259" key="1">
    <source>
        <dbReference type="Pfam" id="PF03190"/>
    </source>
</evidence>
<dbReference type="PIRSF" id="PIRSF006402">
    <property type="entry name" value="UCP006402_thioredoxin"/>
    <property type="match status" value="1"/>
</dbReference>
<dbReference type="Gene3D" id="1.50.10.20">
    <property type="match status" value="1"/>
</dbReference>
<feature type="domain" description="Spermatogenesis-associated protein 20-like TRX" evidence="1">
    <location>
        <begin position="5"/>
        <end position="156"/>
    </location>
</feature>
<dbReference type="SUPFAM" id="SSF48208">
    <property type="entry name" value="Six-hairpin glycosidases"/>
    <property type="match status" value="1"/>
</dbReference>
<dbReference type="InterPro" id="IPR004879">
    <property type="entry name" value="Ssp411-like_TRX"/>
</dbReference>